<dbReference type="EMBL" id="VSRR010017802">
    <property type="protein sequence ID" value="MPC60699.1"/>
    <property type="molecule type" value="Genomic_DNA"/>
</dbReference>
<dbReference type="Proteomes" id="UP000324222">
    <property type="component" value="Unassembled WGS sequence"/>
</dbReference>
<gene>
    <name evidence="1" type="ORF">E2C01_054755</name>
</gene>
<name>A0A5B7GST2_PORTR</name>
<dbReference type="AlphaFoldDB" id="A0A5B7GST2"/>
<accession>A0A5B7GST2</accession>
<sequence>MLRQDEARQDKTRWWKCYPETKVCVYREEEEMKEEREEGQYTEIRRQDEARQDEKLMWEIKIVNTVAINLLPLQTLPNVNKMA</sequence>
<proteinExistence type="predicted"/>
<organism evidence="1 2">
    <name type="scientific">Portunus trituberculatus</name>
    <name type="common">Swimming crab</name>
    <name type="synonym">Neptunus trituberculatus</name>
    <dbReference type="NCBI Taxonomy" id="210409"/>
    <lineage>
        <taxon>Eukaryota</taxon>
        <taxon>Metazoa</taxon>
        <taxon>Ecdysozoa</taxon>
        <taxon>Arthropoda</taxon>
        <taxon>Crustacea</taxon>
        <taxon>Multicrustacea</taxon>
        <taxon>Malacostraca</taxon>
        <taxon>Eumalacostraca</taxon>
        <taxon>Eucarida</taxon>
        <taxon>Decapoda</taxon>
        <taxon>Pleocyemata</taxon>
        <taxon>Brachyura</taxon>
        <taxon>Eubrachyura</taxon>
        <taxon>Portunoidea</taxon>
        <taxon>Portunidae</taxon>
        <taxon>Portuninae</taxon>
        <taxon>Portunus</taxon>
    </lineage>
</organism>
<comment type="caution">
    <text evidence="1">The sequence shown here is derived from an EMBL/GenBank/DDBJ whole genome shotgun (WGS) entry which is preliminary data.</text>
</comment>
<protein>
    <submittedName>
        <fullName evidence="1">Uncharacterized protein</fullName>
    </submittedName>
</protein>
<evidence type="ECO:0000313" key="2">
    <source>
        <dbReference type="Proteomes" id="UP000324222"/>
    </source>
</evidence>
<evidence type="ECO:0000313" key="1">
    <source>
        <dbReference type="EMBL" id="MPC60699.1"/>
    </source>
</evidence>
<keyword evidence="2" id="KW-1185">Reference proteome</keyword>
<reference evidence="1 2" key="1">
    <citation type="submission" date="2019-05" db="EMBL/GenBank/DDBJ databases">
        <title>Another draft genome of Portunus trituberculatus and its Hox gene families provides insights of decapod evolution.</title>
        <authorList>
            <person name="Jeong J.-H."/>
            <person name="Song I."/>
            <person name="Kim S."/>
            <person name="Choi T."/>
            <person name="Kim D."/>
            <person name="Ryu S."/>
            <person name="Kim W."/>
        </authorList>
    </citation>
    <scope>NUCLEOTIDE SEQUENCE [LARGE SCALE GENOMIC DNA]</scope>
    <source>
        <tissue evidence="1">Muscle</tissue>
    </source>
</reference>